<organism evidence="2 3">
    <name type="scientific">Nicotiana attenuata</name>
    <name type="common">Coyote tobacco</name>
    <dbReference type="NCBI Taxonomy" id="49451"/>
    <lineage>
        <taxon>Eukaryota</taxon>
        <taxon>Viridiplantae</taxon>
        <taxon>Streptophyta</taxon>
        <taxon>Embryophyta</taxon>
        <taxon>Tracheophyta</taxon>
        <taxon>Spermatophyta</taxon>
        <taxon>Magnoliopsida</taxon>
        <taxon>eudicotyledons</taxon>
        <taxon>Gunneridae</taxon>
        <taxon>Pentapetalae</taxon>
        <taxon>asterids</taxon>
        <taxon>lamiids</taxon>
        <taxon>Solanales</taxon>
        <taxon>Solanaceae</taxon>
        <taxon>Nicotianoideae</taxon>
        <taxon>Nicotianeae</taxon>
        <taxon>Nicotiana</taxon>
    </lineage>
</organism>
<dbReference type="AlphaFoldDB" id="A0A1J6JN87"/>
<feature type="compositionally biased region" description="Polar residues" evidence="1">
    <location>
        <begin position="61"/>
        <end position="78"/>
    </location>
</feature>
<evidence type="ECO:0000313" key="3">
    <source>
        <dbReference type="Proteomes" id="UP000187609"/>
    </source>
</evidence>
<keyword evidence="3" id="KW-1185">Reference proteome</keyword>
<proteinExistence type="predicted"/>
<dbReference type="Proteomes" id="UP000187609">
    <property type="component" value="Unassembled WGS sequence"/>
</dbReference>
<dbReference type="Gramene" id="OIT19261">
    <property type="protein sequence ID" value="OIT19261"/>
    <property type="gene ID" value="A4A49_41856"/>
</dbReference>
<protein>
    <submittedName>
        <fullName evidence="2">Uncharacterized protein</fullName>
    </submittedName>
</protein>
<name>A0A1J6JN87_NICAT</name>
<dbReference type="EMBL" id="MJEQ01008497">
    <property type="protein sequence ID" value="OIT19261.1"/>
    <property type="molecule type" value="Genomic_DNA"/>
</dbReference>
<feature type="region of interest" description="Disordered" evidence="1">
    <location>
        <begin position="42"/>
        <end position="78"/>
    </location>
</feature>
<evidence type="ECO:0000313" key="2">
    <source>
        <dbReference type="EMBL" id="OIT19261.1"/>
    </source>
</evidence>
<sequence>MWCQVSGSKRINKGKVEQAIRQQQEQGNKDEVSIVCINHDIGNKEDNRDIDSSNDSKECSKSNPANRNYEGSEQMVQESTNIQGDMAHEKGGISQHTNIQQAQYGLTKYLTVNEGSVSIPSEIKEMPGINMVVQLDLESPQTSTNKLHSMKEADQQIETGSNHRPLLIKYQKELQVGIKYFKFLDFWAEQPSFMNLIEEVWSTQVPGNPIWRLQQKLKLLSKELSRWSKEEIGNVFEQVNIWGAKRVNLEKIDTLNDTDQSREELNKGQAEYIKWLGMKDVILRQKAQQKWYEEGDSNTDTSIA</sequence>
<accession>A0A1J6JN87</accession>
<feature type="compositionally biased region" description="Basic and acidic residues" evidence="1">
    <location>
        <begin position="42"/>
        <end position="60"/>
    </location>
</feature>
<gene>
    <name evidence="2" type="ORF">A4A49_41856</name>
</gene>
<evidence type="ECO:0000256" key="1">
    <source>
        <dbReference type="SAM" id="MobiDB-lite"/>
    </source>
</evidence>
<reference evidence="2" key="1">
    <citation type="submission" date="2016-11" db="EMBL/GenBank/DDBJ databases">
        <title>The genome of Nicotiana attenuata.</title>
        <authorList>
            <person name="Xu S."/>
            <person name="Brockmoeller T."/>
            <person name="Gaquerel E."/>
            <person name="Navarro A."/>
            <person name="Kuhl H."/>
            <person name="Gase K."/>
            <person name="Ling Z."/>
            <person name="Zhou W."/>
            <person name="Kreitzer C."/>
            <person name="Stanke M."/>
            <person name="Tang H."/>
            <person name="Lyons E."/>
            <person name="Pandey P."/>
            <person name="Pandey S.P."/>
            <person name="Timmermann B."/>
            <person name="Baldwin I.T."/>
        </authorList>
    </citation>
    <scope>NUCLEOTIDE SEQUENCE [LARGE SCALE GENOMIC DNA]</scope>
    <source>
        <strain evidence="2">UT</strain>
    </source>
</reference>
<comment type="caution">
    <text evidence="2">The sequence shown here is derived from an EMBL/GenBank/DDBJ whole genome shotgun (WGS) entry which is preliminary data.</text>
</comment>